<dbReference type="AlphaFoldDB" id="A0A6A6LPS4"/>
<feature type="transmembrane region" description="Helical" evidence="1">
    <location>
        <begin position="15"/>
        <end position="39"/>
    </location>
</feature>
<organism evidence="2 3">
    <name type="scientific">Hevea brasiliensis</name>
    <name type="common">Para rubber tree</name>
    <name type="synonym">Siphonia brasiliensis</name>
    <dbReference type="NCBI Taxonomy" id="3981"/>
    <lineage>
        <taxon>Eukaryota</taxon>
        <taxon>Viridiplantae</taxon>
        <taxon>Streptophyta</taxon>
        <taxon>Embryophyta</taxon>
        <taxon>Tracheophyta</taxon>
        <taxon>Spermatophyta</taxon>
        <taxon>Magnoliopsida</taxon>
        <taxon>eudicotyledons</taxon>
        <taxon>Gunneridae</taxon>
        <taxon>Pentapetalae</taxon>
        <taxon>rosids</taxon>
        <taxon>fabids</taxon>
        <taxon>Malpighiales</taxon>
        <taxon>Euphorbiaceae</taxon>
        <taxon>Crotonoideae</taxon>
        <taxon>Micrandreae</taxon>
        <taxon>Hevea</taxon>
    </lineage>
</organism>
<keyword evidence="3" id="KW-1185">Reference proteome</keyword>
<dbReference type="Proteomes" id="UP000467840">
    <property type="component" value="Chromosome 4"/>
</dbReference>
<protein>
    <submittedName>
        <fullName evidence="2">Uncharacterized protein</fullName>
    </submittedName>
</protein>
<keyword evidence="1" id="KW-0472">Membrane</keyword>
<evidence type="ECO:0000256" key="1">
    <source>
        <dbReference type="SAM" id="Phobius"/>
    </source>
</evidence>
<proteinExistence type="predicted"/>
<name>A0A6A6LPS4_HEVBR</name>
<keyword evidence="1" id="KW-1133">Transmembrane helix</keyword>
<evidence type="ECO:0000313" key="2">
    <source>
        <dbReference type="EMBL" id="KAF2302258.1"/>
    </source>
</evidence>
<dbReference type="EMBL" id="JAAGAX010000010">
    <property type="protein sequence ID" value="KAF2302258.1"/>
    <property type="molecule type" value="Genomic_DNA"/>
</dbReference>
<gene>
    <name evidence="2" type="ORF">GH714_033901</name>
</gene>
<accession>A0A6A6LPS4</accession>
<sequence>MRIGSGNIQSLLPDYLVVGHAVMLVGLLAFENGIVGAVIHSNGRVETHSQEWRKEIASMVIEAEYRQEARLQEMVASQEVKFKGIVDELKSLITGLSCQNVEAVRQKNCSEQSQVEEYLFEIIYGIVLPNWNFPVSTVRD</sequence>
<evidence type="ECO:0000313" key="3">
    <source>
        <dbReference type="Proteomes" id="UP000467840"/>
    </source>
</evidence>
<reference evidence="2 3" key="1">
    <citation type="journal article" date="2020" name="Mol. Plant">
        <title>The Chromosome-Based Rubber Tree Genome Provides New Insights into Spurge Genome Evolution and Rubber Biosynthesis.</title>
        <authorList>
            <person name="Liu J."/>
            <person name="Shi C."/>
            <person name="Shi C.C."/>
            <person name="Li W."/>
            <person name="Zhang Q.J."/>
            <person name="Zhang Y."/>
            <person name="Li K."/>
            <person name="Lu H.F."/>
            <person name="Shi C."/>
            <person name="Zhu S.T."/>
            <person name="Xiao Z.Y."/>
            <person name="Nan H."/>
            <person name="Yue Y."/>
            <person name="Zhu X.G."/>
            <person name="Wu Y."/>
            <person name="Hong X.N."/>
            <person name="Fan G.Y."/>
            <person name="Tong Y."/>
            <person name="Zhang D."/>
            <person name="Mao C.L."/>
            <person name="Liu Y.L."/>
            <person name="Hao S.J."/>
            <person name="Liu W.Q."/>
            <person name="Lv M.Q."/>
            <person name="Zhang H.B."/>
            <person name="Liu Y."/>
            <person name="Hu-Tang G.R."/>
            <person name="Wang J.P."/>
            <person name="Wang J.H."/>
            <person name="Sun Y.H."/>
            <person name="Ni S.B."/>
            <person name="Chen W.B."/>
            <person name="Zhang X.C."/>
            <person name="Jiao Y.N."/>
            <person name="Eichler E.E."/>
            <person name="Li G.H."/>
            <person name="Liu X."/>
            <person name="Gao L.Z."/>
        </authorList>
    </citation>
    <scope>NUCLEOTIDE SEQUENCE [LARGE SCALE GENOMIC DNA]</scope>
    <source>
        <strain evidence="3">cv. GT1</strain>
        <tissue evidence="2">Leaf</tissue>
    </source>
</reference>
<keyword evidence="1" id="KW-0812">Transmembrane</keyword>
<comment type="caution">
    <text evidence="2">The sequence shown here is derived from an EMBL/GenBank/DDBJ whole genome shotgun (WGS) entry which is preliminary data.</text>
</comment>